<dbReference type="RefSeq" id="WP_070133708.1">
    <property type="nucleotide sequence ID" value="NZ_LJAM02000004.1"/>
</dbReference>
<dbReference type="Pfam" id="PF17762">
    <property type="entry name" value="HTH_ParB"/>
    <property type="match status" value="1"/>
</dbReference>
<feature type="domain" description="ParB-like N-terminal" evidence="4">
    <location>
        <begin position="41"/>
        <end position="137"/>
    </location>
</feature>
<accession>A0A1E7Z4C6</accession>
<dbReference type="EMBL" id="LJAM02000004">
    <property type="protein sequence ID" value="RAP73077.1"/>
    <property type="molecule type" value="Genomic_DNA"/>
</dbReference>
<evidence type="ECO:0000256" key="1">
    <source>
        <dbReference type="ARBA" id="ARBA00006295"/>
    </source>
</evidence>
<evidence type="ECO:0000259" key="4">
    <source>
        <dbReference type="SMART" id="SM00470"/>
    </source>
</evidence>
<sequence>MSQQNVKGATAKPTESSAKKTRAAKKSATAVEAVLEKATLAYFPLSRLVKSPLQARKRPHSPEDIRDTAESIAGVGLIQNLAGHEMADGQIGICAGGGRLESLVLLQSEGRWHPDQLVPVRIVPEDMAKAVSLTENGRRRDMHPAEQIQGFRELSEEGKTNAQIADLMGYSTRHVERCMKLAGLAPSLLCLLSEDRIQLDHCHALALADTHERQEEIWESAVSRAYDVPSPQAIRSLVTSGEVKTSGSDLFRFTGLDAYLAEGGELRTDLFSDENEGWVDSLTLQRAALNKLSVIGAEIAQREGWQWSEARLSQIRTWGDDARAYRHYPFPERVFTAEQASRLEEIETLMDAASDDERAALDAEVAAIHDAGEAAAWPEATRQLCGVVVSLDHGVIHIQRGLAHITEEEAAAIEARQAAAVAAVTHAQPTVEADEFPATLVKAMSCERTLAVQAALCTQADMSVTLLIWHLAKGVFTSGRGGPDPSRVQLNDNQYILREKSVSGENGRAYRFLMEEKARWEARLPDDWRHDMRWLLAWSPEERNALLGFLSALSVDGMQDREYSRTQRSSLDALESVMAFNLYDWWQPTAENYFSRIGKTQICKAMSEAGLTGKASDAEKMKKGDAAELAAEELAASSWLPAWMKPAVDASEETTPDERAA</sequence>
<name>A0A1E7Z4C6_9GAMM</name>
<dbReference type="InterPro" id="IPR036086">
    <property type="entry name" value="ParB/Sulfiredoxin_sf"/>
</dbReference>
<dbReference type="AlphaFoldDB" id="A0A1E7Z4C6"/>
<evidence type="ECO:0000313" key="8">
    <source>
        <dbReference type="Proteomes" id="UP000244334"/>
    </source>
</evidence>
<evidence type="ECO:0000256" key="2">
    <source>
        <dbReference type="ARBA" id="ARBA00074268"/>
    </source>
</evidence>
<keyword evidence="8" id="KW-1185">Reference proteome</keyword>
<dbReference type="CDD" id="cd16406">
    <property type="entry name" value="ParB_N_like"/>
    <property type="match status" value="1"/>
</dbReference>
<dbReference type="GO" id="GO:0005694">
    <property type="term" value="C:chromosome"/>
    <property type="evidence" value="ECO:0007669"/>
    <property type="project" value="TreeGrafter"/>
</dbReference>
<reference evidence="6 8" key="2">
    <citation type="submission" date="2018-04" db="EMBL/GenBank/DDBJ databases">
        <title>Genomes of the Obligate Erwinia dacicola and Facultative Enterobacter sp. OLF Endosymbionts of the Olive Fruit fly, Bactrocera oleae.</title>
        <authorList>
            <person name="Estes A.M."/>
            <person name="Hearn D.J."/>
            <person name="Agarwal S."/>
            <person name="Pierson E.A."/>
            <person name="Dunning-Hotopp J.C."/>
        </authorList>
    </citation>
    <scope>NUCLEOTIDE SEQUENCE [LARGE SCALE GENOMIC DNA]</scope>
    <source>
        <strain evidence="6 8">Oroville</strain>
    </source>
</reference>
<evidence type="ECO:0000313" key="5">
    <source>
        <dbReference type="EMBL" id="OFC63622.1"/>
    </source>
</evidence>
<dbReference type="Proteomes" id="UP000243534">
    <property type="component" value="Unassembled WGS sequence"/>
</dbReference>
<dbReference type="InterPro" id="IPR041468">
    <property type="entry name" value="HTH_ParB/Spo0J"/>
</dbReference>
<evidence type="ECO:0000313" key="7">
    <source>
        <dbReference type="Proteomes" id="UP000243534"/>
    </source>
</evidence>
<dbReference type="PANTHER" id="PTHR33375">
    <property type="entry name" value="CHROMOSOME-PARTITIONING PROTEIN PARB-RELATED"/>
    <property type="match status" value="1"/>
</dbReference>
<dbReference type="FunFam" id="1.10.10.2830:FF:000001">
    <property type="entry name" value="Chromosome partitioning protein ParB"/>
    <property type="match status" value="1"/>
</dbReference>
<dbReference type="GO" id="GO:0007059">
    <property type="term" value="P:chromosome segregation"/>
    <property type="evidence" value="ECO:0007669"/>
    <property type="project" value="TreeGrafter"/>
</dbReference>
<comment type="similarity">
    <text evidence="1">Belongs to the ParB family.</text>
</comment>
<dbReference type="SUPFAM" id="SSF110849">
    <property type="entry name" value="ParB/Sulfiredoxin"/>
    <property type="match status" value="1"/>
</dbReference>
<gene>
    <name evidence="6" type="ORF">ACZ87_00083</name>
    <name evidence="5" type="ORF">BBW68_00760</name>
</gene>
<dbReference type="OrthoDB" id="9813122at2"/>
<evidence type="ECO:0000313" key="6">
    <source>
        <dbReference type="EMBL" id="RAP73077.1"/>
    </source>
</evidence>
<comment type="caution">
    <text evidence="5">The sequence shown here is derived from an EMBL/GenBank/DDBJ whole genome shotgun (WGS) entry which is preliminary data.</text>
</comment>
<dbReference type="Gene3D" id="1.10.10.2830">
    <property type="match status" value="1"/>
</dbReference>
<protein>
    <recommendedName>
        <fullName evidence="2">Uncharacterized protein YubM</fullName>
    </recommendedName>
</protein>
<feature type="region of interest" description="Disordered" evidence="3">
    <location>
        <begin position="1"/>
        <end position="28"/>
    </location>
</feature>
<dbReference type="Proteomes" id="UP000244334">
    <property type="component" value="Unassembled WGS sequence"/>
</dbReference>
<organism evidence="5 7">
    <name type="scientific">Candidatus Erwinia dacicola</name>
    <dbReference type="NCBI Taxonomy" id="252393"/>
    <lineage>
        <taxon>Bacteria</taxon>
        <taxon>Pseudomonadati</taxon>
        <taxon>Pseudomonadota</taxon>
        <taxon>Gammaproteobacteria</taxon>
        <taxon>Enterobacterales</taxon>
        <taxon>Erwiniaceae</taxon>
        <taxon>Erwinia</taxon>
    </lineage>
</organism>
<reference evidence="5 7" key="1">
    <citation type="submission" date="2016-07" db="EMBL/GenBank/DDBJ databases">
        <authorList>
            <person name="Yuval B."/>
        </authorList>
    </citation>
    <scope>NUCLEOTIDE SEQUENCE [LARGE SCALE GENOMIC DNA]</scope>
    <source>
        <strain evidence="5 7">IL</strain>
    </source>
</reference>
<proteinExistence type="inferred from homology"/>
<dbReference type="InterPro" id="IPR050336">
    <property type="entry name" value="Chromosome_partition/occlusion"/>
</dbReference>
<dbReference type="EMBL" id="MAYS01000057">
    <property type="protein sequence ID" value="OFC63622.1"/>
    <property type="molecule type" value="Genomic_DNA"/>
</dbReference>
<dbReference type="SMART" id="SM00470">
    <property type="entry name" value="ParB"/>
    <property type="match status" value="1"/>
</dbReference>
<dbReference type="SUPFAM" id="SSF109709">
    <property type="entry name" value="KorB DNA-binding domain-like"/>
    <property type="match status" value="1"/>
</dbReference>
<dbReference type="PANTHER" id="PTHR33375:SF7">
    <property type="entry name" value="CHROMOSOME 2-PARTITIONING PROTEIN PARB-RELATED"/>
    <property type="match status" value="1"/>
</dbReference>
<evidence type="ECO:0000256" key="3">
    <source>
        <dbReference type="SAM" id="MobiDB-lite"/>
    </source>
</evidence>
<dbReference type="InterPro" id="IPR003115">
    <property type="entry name" value="ParB_N"/>
</dbReference>